<name>A0AAN6V760_9PEZI</name>
<dbReference type="EMBL" id="MU853563">
    <property type="protein sequence ID" value="KAK4146128.1"/>
    <property type="molecule type" value="Genomic_DNA"/>
</dbReference>
<dbReference type="AlphaFoldDB" id="A0AAN6V760"/>
<dbReference type="GeneID" id="87816364"/>
<dbReference type="Proteomes" id="UP001302676">
    <property type="component" value="Unassembled WGS sequence"/>
</dbReference>
<accession>A0AAN6V760</accession>
<comment type="caution">
    <text evidence="1">The sequence shown here is derived from an EMBL/GenBank/DDBJ whole genome shotgun (WGS) entry which is preliminary data.</text>
</comment>
<evidence type="ECO:0000313" key="2">
    <source>
        <dbReference type="Proteomes" id="UP001302676"/>
    </source>
</evidence>
<proteinExistence type="predicted"/>
<organism evidence="1 2">
    <name type="scientific">Dichotomopilus funicola</name>
    <dbReference type="NCBI Taxonomy" id="1934379"/>
    <lineage>
        <taxon>Eukaryota</taxon>
        <taxon>Fungi</taxon>
        <taxon>Dikarya</taxon>
        <taxon>Ascomycota</taxon>
        <taxon>Pezizomycotina</taxon>
        <taxon>Sordariomycetes</taxon>
        <taxon>Sordariomycetidae</taxon>
        <taxon>Sordariales</taxon>
        <taxon>Chaetomiaceae</taxon>
        <taxon>Dichotomopilus</taxon>
    </lineage>
</organism>
<dbReference type="RefSeq" id="XP_062639499.1">
    <property type="nucleotide sequence ID" value="XM_062779751.1"/>
</dbReference>
<keyword evidence="2" id="KW-1185">Reference proteome</keyword>
<reference evidence="1" key="2">
    <citation type="submission" date="2023-05" db="EMBL/GenBank/DDBJ databases">
        <authorList>
            <consortium name="Lawrence Berkeley National Laboratory"/>
            <person name="Steindorff A."/>
            <person name="Hensen N."/>
            <person name="Bonometti L."/>
            <person name="Westerberg I."/>
            <person name="Brannstrom I.O."/>
            <person name="Guillou S."/>
            <person name="Cros-Aarteil S."/>
            <person name="Calhoun S."/>
            <person name="Haridas S."/>
            <person name="Kuo A."/>
            <person name="Mondo S."/>
            <person name="Pangilinan J."/>
            <person name="Riley R."/>
            <person name="Labutti K."/>
            <person name="Andreopoulos B."/>
            <person name="Lipzen A."/>
            <person name="Chen C."/>
            <person name="Yanf M."/>
            <person name="Daum C."/>
            <person name="Ng V."/>
            <person name="Clum A."/>
            <person name="Ohm R."/>
            <person name="Martin F."/>
            <person name="Silar P."/>
            <person name="Natvig D."/>
            <person name="Lalanne C."/>
            <person name="Gautier V."/>
            <person name="Ament-Velasquez S.L."/>
            <person name="Kruys A."/>
            <person name="Hutchinson M.I."/>
            <person name="Powell A.J."/>
            <person name="Barry K."/>
            <person name="Miller A.N."/>
            <person name="Grigoriev I.V."/>
            <person name="Debuchy R."/>
            <person name="Gladieux P."/>
            <person name="Thoren M.H."/>
            <person name="Johannesson H."/>
        </authorList>
    </citation>
    <scope>NUCLEOTIDE SEQUENCE</scope>
    <source>
        <strain evidence="1">CBS 141.50</strain>
    </source>
</reference>
<evidence type="ECO:0000313" key="1">
    <source>
        <dbReference type="EMBL" id="KAK4146128.1"/>
    </source>
</evidence>
<protein>
    <submittedName>
        <fullName evidence="1">Uncharacterized protein</fullName>
    </submittedName>
</protein>
<sequence length="84" mass="9268">MHPDTSPNPASHLYRLGGRDVGAALEKCNPKISVNGFYNYNGGSGKIRKSMRPGDYVCCSLGTMPNMDPKQKKTWGFTECKEIN</sequence>
<gene>
    <name evidence="1" type="ORF">C8A04DRAFT_25938</name>
</gene>
<reference evidence="1" key="1">
    <citation type="journal article" date="2023" name="Mol. Phylogenet. Evol.">
        <title>Genome-scale phylogeny and comparative genomics of the fungal order Sordariales.</title>
        <authorList>
            <person name="Hensen N."/>
            <person name="Bonometti L."/>
            <person name="Westerberg I."/>
            <person name="Brannstrom I.O."/>
            <person name="Guillou S."/>
            <person name="Cros-Aarteil S."/>
            <person name="Calhoun S."/>
            <person name="Haridas S."/>
            <person name="Kuo A."/>
            <person name="Mondo S."/>
            <person name="Pangilinan J."/>
            <person name="Riley R."/>
            <person name="LaButti K."/>
            <person name="Andreopoulos B."/>
            <person name="Lipzen A."/>
            <person name="Chen C."/>
            <person name="Yan M."/>
            <person name="Daum C."/>
            <person name="Ng V."/>
            <person name="Clum A."/>
            <person name="Steindorff A."/>
            <person name="Ohm R.A."/>
            <person name="Martin F."/>
            <person name="Silar P."/>
            <person name="Natvig D.O."/>
            <person name="Lalanne C."/>
            <person name="Gautier V."/>
            <person name="Ament-Velasquez S.L."/>
            <person name="Kruys A."/>
            <person name="Hutchinson M.I."/>
            <person name="Powell A.J."/>
            <person name="Barry K."/>
            <person name="Miller A.N."/>
            <person name="Grigoriev I.V."/>
            <person name="Debuchy R."/>
            <person name="Gladieux P."/>
            <person name="Hiltunen Thoren M."/>
            <person name="Johannesson H."/>
        </authorList>
    </citation>
    <scope>NUCLEOTIDE SEQUENCE</scope>
    <source>
        <strain evidence="1">CBS 141.50</strain>
    </source>
</reference>